<dbReference type="InterPro" id="IPR052897">
    <property type="entry name" value="Sec-Metab_Biosynth_Hydrolase"/>
</dbReference>
<dbReference type="InterPro" id="IPR000073">
    <property type="entry name" value="AB_hydrolase_1"/>
</dbReference>
<organism evidence="2 3">
    <name type="scientific">Pseudonocardia hierapolitana</name>
    <dbReference type="NCBI Taxonomy" id="1128676"/>
    <lineage>
        <taxon>Bacteria</taxon>
        <taxon>Bacillati</taxon>
        <taxon>Actinomycetota</taxon>
        <taxon>Actinomycetes</taxon>
        <taxon>Pseudonocardiales</taxon>
        <taxon>Pseudonocardiaceae</taxon>
        <taxon>Pseudonocardia</taxon>
    </lineage>
</organism>
<dbReference type="Gene3D" id="3.40.50.1820">
    <property type="entry name" value="alpha/beta hydrolase"/>
    <property type="match status" value="1"/>
</dbReference>
<dbReference type="EMBL" id="VIWU01000001">
    <property type="protein sequence ID" value="TWF80621.1"/>
    <property type="molecule type" value="Genomic_DNA"/>
</dbReference>
<reference evidence="2 3" key="1">
    <citation type="submission" date="2019-06" db="EMBL/GenBank/DDBJ databases">
        <title>Sequencing the genomes of 1000 actinobacteria strains.</title>
        <authorList>
            <person name="Klenk H.-P."/>
        </authorList>
    </citation>
    <scope>NUCLEOTIDE SEQUENCE [LARGE SCALE GENOMIC DNA]</scope>
    <source>
        <strain evidence="2 3">DSM 45671</strain>
    </source>
</reference>
<evidence type="ECO:0000313" key="3">
    <source>
        <dbReference type="Proteomes" id="UP000321261"/>
    </source>
</evidence>
<comment type="caution">
    <text evidence="2">The sequence shown here is derived from an EMBL/GenBank/DDBJ whole genome shotgun (WGS) entry which is preliminary data.</text>
</comment>
<dbReference type="PANTHER" id="PTHR37017:SF11">
    <property type="entry name" value="ESTERASE_LIPASE_THIOESTERASE DOMAIN-CONTAINING PROTEIN"/>
    <property type="match status" value="1"/>
</dbReference>
<proteinExistence type="predicted"/>
<name>A0A561T0J3_9PSEU</name>
<dbReference type="PANTHER" id="PTHR37017">
    <property type="entry name" value="AB HYDROLASE-1 DOMAIN-CONTAINING PROTEIN-RELATED"/>
    <property type="match status" value="1"/>
</dbReference>
<sequence length="318" mass="33577">MVRRGDDSVVLQPGATLSAPAAERLGRVWLVTATFVLVHGAFCNSAVWGSTVRELALRGHRALAVDLPGHGLAATIPAGYLGAQDAQALATEPSGMAGISTADDVAAVTDVLRRAHEHGPVVLVGASRGGLTLTAVGNAAPQLVDHLVYVSAWCCVDATAGEYAAGPENATSLLSHTGLVPLGDPTTIGALRLNWRTSDPAVLDRLQEAILADGTRAELLAYLHAQEPDEALVVDEAATRADAATWGRIPRTYVRLTGDRSMPIALQDRFIAEADALTPDNPFEVHSLDSSHVHFQIHPERFVEILDRLAERVITAAP</sequence>
<dbReference type="Proteomes" id="UP000321261">
    <property type="component" value="Unassembled WGS sequence"/>
</dbReference>
<keyword evidence="2" id="KW-0378">Hydrolase</keyword>
<dbReference type="GO" id="GO:0016787">
    <property type="term" value="F:hydrolase activity"/>
    <property type="evidence" value="ECO:0007669"/>
    <property type="project" value="UniProtKB-KW"/>
</dbReference>
<dbReference type="Pfam" id="PF12697">
    <property type="entry name" value="Abhydrolase_6"/>
    <property type="match status" value="1"/>
</dbReference>
<dbReference type="InterPro" id="IPR029058">
    <property type="entry name" value="AB_hydrolase_fold"/>
</dbReference>
<dbReference type="SUPFAM" id="SSF53474">
    <property type="entry name" value="alpha/beta-Hydrolases"/>
    <property type="match status" value="1"/>
</dbReference>
<protein>
    <submittedName>
        <fullName evidence="2">Alpha/beta hydrolase family protein</fullName>
    </submittedName>
</protein>
<feature type="domain" description="AB hydrolase-1" evidence="1">
    <location>
        <begin position="35"/>
        <end position="304"/>
    </location>
</feature>
<evidence type="ECO:0000259" key="1">
    <source>
        <dbReference type="Pfam" id="PF12697"/>
    </source>
</evidence>
<gene>
    <name evidence="2" type="ORF">FHX44_116564</name>
</gene>
<dbReference type="AlphaFoldDB" id="A0A561T0J3"/>
<evidence type="ECO:0000313" key="2">
    <source>
        <dbReference type="EMBL" id="TWF80621.1"/>
    </source>
</evidence>
<keyword evidence="3" id="KW-1185">Reference proteome</keyword>
<accession>A0A561T0J3</accession>